<dbReference type="PROSITE" id="PS00107">
    <property type="entry name" value="PROTEIN_KINASE_ATP"/>
    <property type="match status" value="1"/>
</dbReference>
<evidence type="ECO:0000256" key="4">
    <source>
        <dbReference type="ARBA" id="ARBA00022777"/>
    </source>
</evidence>
<name>A0ABR4E586_9PEZI</name>
<keyword evidence="4" id="KW-0418">Kinase</keyword>
<accession>A0ABR4E586</accession>
<keyword evidence="10" id="KW-1185">Reference proteome</keyword>
<protein>
    <recommendedName>
        <fullName evidence="8">Protein kinase domain-containing protein</fullName>
    </recommendedName>
</protein>
<dbReference type="InterPro" id="IPR000719">
    <property type="entry name" value="Prot_kinase_dom"/>
</dbReference>
<dbReference type="InterPro" id="IPR011009">
    <property type="entry name" value="Kinase-like_dom_sf"/>
</dbReference>
<feature type="domain" description="Protein kinase" evidence="8">
    <location>
        <begin position="38"/>
        <end position="460"/>
    </location>
</feature>
<dbReference type="SUPFAM" id="SSF56112">
    <property type="entry name" value="Protein kinase-like (PK-like)"/>
    <property type="match status" value="1"/>
</dbReference>
<feature type="compositionally biased region" description="Low complexity" evidence="7">
    <location>
        <begin position="388"/>
        <end position="398"/>
    </location>
</feature>
<evidence type="ECO:0000313" key="9">
    <source>
        <dbReference type="EMBL" id="KAL2277597.1"/>
    </source>
</evidence>
<dbReference type="SMART" id="SM00220">
    <property type="entry name" value="S_TKc"/>
    <property type="match status" value="1"/>
</dbReference>
<feature type="region of interest" description="Disordered" evidence="7">
    <location>
        <begin position="383"/>
        <end position="420"/>
    </location>
</feature>
<evidence type="ECO:0000256" key="6">
    <source>
        <dbReference type="PROSITE-ProRule" id="PRU10141"/>
    </source>
</evidence>
<dbReference type="Gene3D" id="1.10.510.10">
    <property type="entry name" value="Transferase(Phosphotransferase) domain 1"/>
    <property type="match status" value="1"/>
</dbReference>
<dbReference type="InterPro" id="IPR051175">
    <property type="entry name" value="CLK_kinases"/>
</dbReference>
<dbReference type="EMBL" id="JBAWTH010000097">
    <property type="protein sequence ID" value="KAL2277597.1"/>
    <property type="molecule type" value="Genomic_DNA"/>
</dbReference>
<dbReference type="InterPro" id="IPR017441">
    <property type="entry name" value="Protein_kinase_ATP_BS"/>
</dbReference>
<sequence length="493" mass="54951">MKYRPLQQISRHETLRYYRPGGYHPIVIEDRLGESGRFTVLRKLGYGTYGTVWMCWDAKVRKLRAVKVMQADNSEEGLKEVGLLAMLAEDDNEVSVEDAYNNHLAVPLEHFWQDGPNGRHLCIVMPVLGPNVMKAKALGDVDFLKDVCSQVTGGLAFLHGKGMAHGDLHPGNILLQTTLSDLDVDDTAPLLTQFNYEELHAEGHDGPGPRAPKYIYESFYWAEVDPKYFKKEIAIIDFGTSFEASDPPNYQTIDASLRAPEQFFGSHPSQASDLWALGCTLMHILGSRNPFSTYKTVNKWSPVPRWEDALGPLPHPYRAKWIASKGAAGSLKRKYAEMAESEPVSLSSDQLAKAKKCRLEESGTEDVILAFLAKPSTVLVPVNAQPRQQQQQQQQQQQDEAENSDASGSDNESQRSAEEVKEWCLPREELDSAVSLVRSLFKYNPLDRTRAEDLLAHPFLAKHTPAPPALPPVQTQDYSPERTSPAARAAGTP</sequence>
<gene>
    <name evidence="9" type="ORF">FJTKL_15345</name>
</gene>
<evidence type="ECO:0000256" key="7">
    <source>
        <dbReference type="SAM" id="MobiDB-lite"/>
    </source>
</evidence>
<keyword evidence="3 6" id="KW-0547">Nucleotide-binding</keyword>
<evidence type="ECO:0000256" key="3">
    <source>
        <dbReference type="ARBA" id="ARBA00022741"/>
    </source>
</evidence>
<keyword evidence="2" id="KW-0808">Transferase</keyword>
<reference evidence="9 10" key="1">
    <citation type="submission" date="2024-03" db="EMBL/GenBank/DDBJ databases">
        <title>A high-quality draft genome sequence of Diaporthe vaccinii, a causative agent of upright dieback and viscid rot disease in cranberry plants.</title>
        <authorList>
            <person name="Sarrasin M."/>
            <person name="Lang B.F."/>
            <person name="Burger G."/>
        </authorList>
    </citation>
    <scope>NUCLEOTIDE SEQUENCE [LARGE SCALE GENOMIC DNA]</scope>
    <source>
        <strain evidence="9 10">IS7</strain>
    </source>
</reference>
<evidence type="ECO:0000256" key="2">
    <source>
        <dbReference type="ARBA" id="ARBA00022679"/>
    </source>
</evidence>
<feature type="region of interest" description="Disordered" evidence="7">
    <location>
        <begin position="462"/>
        <end position="493"/>
    </location>
</feature>
<evidence type="ECO:0000259" key="8">
    <source>
        <dbReference type="PROSITE" id="PS50011"/>
    </source>
</evidence>
<keyword evidence="1" id="KW-0723">Serine/threonine-protein kinase</keyword>
<organism evidence="9 10">
    <name type="scientific">Diaporthe vaccinii</name>
    <dbReference type="NCBI Taxonomy" id="105482"/>
    <lineage>
        <taxon>Eukaryota</taxon>
        <taxon>Fungi</taxon>
        <taxon>Dikarya</taxon>
        <taxon>Ascomycota</taxon>
        <taxon>Pezizomycotina</taxon>
        <taxon>Sordariomycetes</taxon>
        <taxon>Sordariomycetidae</taxon>
        <taxon>Diaporthales</taxon>
        <taxon>Diaporthaceae</taxon>
        <taxon>Diaporthe</taxon>
        <taxon>Diaporthe eres species complex</taxon>
    </lineage>
</organism>
<dbReference type="PROSITE" id="PS50011">
    <property type="entry name" value="PROTEIN_KINASE_DOM"/>
    <property type="match status" value="1"/>
</dbReference>
<dbReference type="Pfam" id="PF00069">
    <property type="entry name" value="Pkinase"/>
    <property type="match status" value="1"/>
</dbReference>
<keyword evidence="5 6" id="KW-0067">ATP-binding</keyword>
<dbReference type="Gene3D" id="3.30.200.20">
    <property type="entry name" value="Phosphorylase Kinase, domain 1"/>
    <property type="match status" value="1"/>
</dbReference>
<dbReference type="PANTHER" id="PTHR45646:SF11">
    <property type="entry name" value="SERINE_THREONINE-PROTEIN KINASE DOA"/>
    <property type="match status" value="1"/>
</dbReference>
<dbReference type="Proteomes" id="UP001600888">
    <property type="component" value="Unassembled WGS sequence"/>
</dbReference>
<evidence type="ECO:0000313" key="10">
    <source>
        <dbReference type="Proteomes" id="UP001600888"/>
    </source>
</evidence>
<dbReference type="PANTHER" id="PTHR45646">
    <property type="entry name" value="SERINE/THREONINE-PROTEIN KINASE DOA-RELATED"/>
    <property type="match status" value="1"/>
</dbReference>
<feature type="compositionally biased region" description="Polar residues" evidence="7">
    <location>
        <begin position="473"/>
        <end position="482"/>
    </location>
</feature>
<feature type="binding site" evidence="6">
    <location>
        <position position="67"/>
    </location>
    <ligand>
        <name>ATP</name>
        <dbReference type="ChEBI" id="CHEBI:30616"/>
    </ligand>
</feature>
<evidence type="ECO:0000256" key="1">
    <source>
        <dbReference type="ARBA" id="ARBA00022527"/>
    </source>
</evidence>
<comment type="caution">
    <text evidence="9">The sequence shown here is derived from an EMBL/GenBank/DDBJ whole genome shotgun (WGS) entry which is preliminary data.</text>
</comment>
<evidence type="ECO:0000256" key="5">
    <source>
        <dbReference type="ARBA" id="ARBA00022840"/>
    </source>
</evidence>
<proteinExistence type="predicted"/>